<keyword evidence="3" id="KW-1185">Reference proteome</keyword>
<dbReference type="AlphaFoldDB" id="A0A0L7LSX8"/>
<dbReference type="EMBL" id="JTDY01000153">
    <property type="protein sequence ID" value="KOB78573.1"/>
    <property type="molecule type" value="Genomic_DNA"/>
</dbReference>
<evidence type="ECO:0000313" key="3">
    <source>
        <dbReference type="Proteomes" id="UP000037510"/>
    </source>
</evidence>
<sequence length="339" mass="37834">MTPVDHQTQAVDLQITRAGQVATDSTEMTRRMNQTGHSLMPTSRAQHRPVQESRQMQADNLTTRRPLQTVDLTARQNQTPTEHRQILTGLIWMNSQIRQIQHLVGNLTTDLTGPTIGQISTDPTEVQRISTVDGPMLSTSTASLQNQTENLRTRRQFQTVDLTGQSISQITVPTDVRQISTEVRQILTVDAPMLPNPTELIERAPQAGQTSTGTTEIGQRVNGTDLNPPLLLPTAMLQRHPVQQGHQIQTENLTTTHRQIPTVDLTTSPTSLMPGARQRPTVDRQISMNPADSNHQAASERPRHRGCILRRVRAMLRVRRPRPLGPRLPLQITMADPLC</sequence>
<feature type="region of interest" description="Disordered" evidence="1">
    <location>
        <begin position="204"/>
        <end position="223"/>
    </location>
</feature>
<accession>A0A0L7LSX8</accession>
<feature type="compositionally biased region" description="Polar residues" evidence="1">
    <location>
        <begin position="207"/>
        <end position="223"/>
    </location>
</feature>
<reference evidence="2 3" key="1">
    <citation type="journal article" date="2015" name="Genome Biol. Evol.">
        <title>The genome of winter moth (Operophtera brumata) provides a genomic perspective on sexual dimorphism and phenology.</title>
        <authorList>
            <person name="Derks M.F."/>
            <person name="Smit S."/>
            <person name="Salis L."/>
            <person name="Schijlen E."/>
            <person name="Bossers A."/>
            <person name="Mateman C."/>
            <person name="Pijl A.S."/>
            <person name="de Ridder D."/>
            <person name="Groenen M.A."/>
            <person name="Visser M.E."/>
            <person name="Megens H.J."/>
        </authorList>
    </citation>
    <scope>NUCLEOTIDE SEQUENCE [LARGE SCALE GENOMIC DNA]</scope>
    <source>
        <strain evidence="2">WM2013NL</strain>
        <tissue evidence="2">Head and thorax</tissue>
    </source>
</reference>
<dbReference type="Proteomes" id="UP000037510">
    <property type="component" value="Unassembled WGS sequence"/>
</dbReference>
<protein>
    <submittedName>
        <fullName evidence="2">Uncharacterized protein</fullName>
    </submittedName>
</protein>
<proteinExistence type="predicted"/>
<comment type="caution">
    <text evidence="2">The sequence shown here is derived from an EMBL/GenBank/DDBJ whole genome shotgun (WGS) entry which is preliminary data.</text>
</comment>
<feature type="non-terminal residue" evidence="2">
    <location>
        <position position="1"/>
    </location>
</feature>
<feature type="non-terminal residue" evidence="2">
    <location>
        <position position="339"/>
    </location>
</feature>
<organism evidence="2 3">
    <name type="scientific">Operophtera brumata</name>
    <name type="common">Winter moth</name>
    <name type="synonym">Phalaena brumata</name>
    <dbReference type="NCBI Taxonomy" id="104452"/>
    <lineage>
        <taxon>Eukaryota</taxon>
        <taxon>Metazoa</taxon>
        <taxon>Ecdysozoa</taxon>
        <taxon>Arthropoda</taxon>
        <taxon>Hexapoda</taxon>
        <taxon>Insecta</taxon>
        <taxon>Pterygota</taxon>
        <taxon>Neoptera</taxon>
        <taxon>Endopterygota</taxon>
        <taxon>Lepidoptera</taxon>
        <taxon>Glossata</taxon>
        <taxon>Ditrysia</taxon>
        <taxon>Geometroidea</taxon>
        <taxon>Geometridae</taxon>
        <taxon>Larentiinae</taxon>
        <taxon>Operophtera</taxon>
    </lineage>
</organism>
<name>A0A0L7LSX8_OPEBR</name>
<gene>
    <name evidence="2" type="ORF">OBRU01_02247</name>
</gene>
<evidence type="ECO:0000313" key="2">
    <source>
        <dbReference type="EMBL" id="KOB78573.1"/>
    </source>
</evidence>
<evidence type="ECO:0000256" key="1">
    <source>
        <dbReference type="SAM" id="MobiDB-lite"/>
    </source>
</evidence>